<accession>A0A183DNA8</accession>
<dbReference type="WBParaSite" id="GPUH_0001021201-mRNA-1">
    <property type="protein sequence ID" value="GPUH_0001021201-mRNA-1"/>
    <property type="gene ID" value="GPUH_0001021201"/>
</dbReference>
<dbReference type="OrthoDB" id="5873975at2759"/>
<evidence type="ECO:0000313" key="3">
    <source>
        <dbReference type="WBParaSite" id="GPUH_0001021201-mRNA-1"/>
    </source>
</evidence>
<gene>
    <name evidence="1" type="ORF">GPUH_LOCUS10199</name>
</gene>
<sequence length="129" mass="14880">MGRIVELKKRNDEFVRAANVKLSNGKIFRRPVNLLYPLEVNDEDVSEDKIEVVTGERIGKEPLFKDSVSHVQQQMRVQNITSRQVVTTVRIKRRQWKEMLAVSVDILANSRPVLAAIIFSCFFAARNIR</sequence>
<evidence type="ECO:0000313" key="1">
    <source>
        <dbReference type="EMBL" id="VDN17120.1"/>
    </source>
</evidence>
<name>A0A183DNA8_9BILA</name>
<reference evidence="1 2" key="2">
    <citation type="submission" date="2018-11" db="EMBL/GenBank/DDBJ databases">
        <authorList>
            <consortium name="Pathogen Informatics"/>
        </authorList>
    </citation>
    <scope>NUCLEOTIDE SEQUENCE [LARGE SCALE GENOMIC DNA]</scope>
</reference>
<evidence type="ECO:0000313" key="2">
    <source>
        <dbReference type="Proteomes" id="UP000271098"/>
    </source>
</evidence>
<keyword evidence="2" id="KW-1185">Reference proteome</keyword>
<reference evidence="3" key="1">
    <citation type="submission" date="2016-06" db="UniProtKB">
        <authorList>
            <consortium name="WormBaseParasite"/>
        </authorList>
    </citation>
    <scope>IDENTIFICATION</scope>
</reference>
<dbReference type="EMBL" id="UYRT01077877">
    <property type="protein sequence ID" value="VDN17120.1"/>
    <property type="molecule type" value="Genomic_DNA"/>
</dbReference>
<protein>
    <submittedName>
        <fullName evidence="3">Transmembrane protein</fullName>
    </submittedName>
</protein>
<proteinExistence type="predicted"/>
<organism evidence="3">
    <name type="scientific">Gongylonema pulchrum</name>
    <dbReference type="NCBI Taxonomy" id="637853"/>
    <lineage>
        <taxon>Eukaryota</taxon>
        <taxon>Metazoa</taxon>
        <taxon>Ecdysozoa</taxon>
        <taxon>Nematoda</taxon>
        <taxon>Chromadorea</taxon>
        <taxon>Rhabditida</taxon>
        <taxon>Spirurina</taxon>
        <taxon>Spiruromorpha</taxon>
        <taxon>Spiruroidea</taxon>
        <taxon>Gongylonematidae</taxon>
        <taxon>Gongylonema</taxon>
    </lineage>
</organism>
<dbReference type="Proteomes" id="UP000271098">
    <property type="component" value="Unassembled WGS sequence"/>
</dbReference>
<dbReference type="AlphaFoldDB" id="A0A183DNA8"/>